<organism evidence="1 2">
    <name type="scientific">Nitrosomonas eutropha</name>
    <dbReference type="NCBI Taxonomy" id="916"/>
    <lineage>
        <taxon>Bacteria</taxon>
        <taxon>Pseudomonadati</taxon>
        <taxon>Pseudomonadota</taxon>
        <taxon>Betaproteobacteria</taxon>
        <taxon>Nitrosomonadales</taxon>
        <taxon>Nitrosomonadaceae</taxon>
        <taxon>Nitrosomonas</taxon>
    </lineage>
</organism>
<accession>A0A1I7IPJ2</accession>
<evidence type="ECO:0000313" key="2">
    <source>
        <dbReference type="Proteomes" id="UP000183926"/>
    </source>
</evidence>
<name>A0A1I7IPJ2_9PROT</name>
<sequence length="36" mass="4432">MLILNIASWVIVWFFYERDEDEFYTILAWPASELYS</sequence>
<dbReference type="EMBL" id="FPBL01000010">
    <property type="protein sequence ID" value="SFU74824.1"/>
    <property type="molecule type" value="Genomic_DNA"/>
</dbReference>
<dbReference type="AlphaFoldDB" id="A0A1I7IPJ2"/>
<proteinExistence type="predicted"/>
<evidence type="ECO:0000313" key="1">
    <source>
        <dbReference type="EMBL" id="SFU74824.1"/>
    </source>
</evidence>
<dbReference type="Proteomes" id="UP000183926">
    <property type="component" value="Unassembled WGS sequence"/>
</dbReference>
<reference evidence="1 2" key="1">
    <citation type="submission" date="2016-10" db="EMBL/GenBank/DDBJ databases">
        <authorList>
            <person name="de Groot N.N."/>
        </authorList>
    </citation>
    <scope>NUCLEOTIDE SEQUENCE [LARGE SCALE GENOMIC DNA]</scope>
    <source>
        <strain evidence="1 2">Nm24</strain>
    </source>
</reference>
<protein>
    <submittedName>
        <fullName evidence="1">Uncharacterized protein</fullName>
    </submittedName>
</protein>
<gene>
    <name evidence="1" type="ORF">SAMN05216339_11012</name>
</gene>